<evidence type="ECO:0000313" key="3">
    <source>
        <dbReference type="Proteomes" id="UP000515153"/>
    </source>
</evidence>
<feature type="transmembrane region" description="Helical" evidence="2">
    <location>
        <begin position="23"/>
        <end position="44"/>
    </location>
</feature>
<organism evidence="3 4">
    <name type="scientific">Pyricularia grisea</name>
    <name type="common">Crabgrass-specific blast fungus</name>
    <name type="synonym">Magnaporthe grisea</name>
    <dbReference type="NCBI Taxonomy" id="148305"/>
    <lineage>
        <taxon>Eukaryota</taxon>
        <taxon>Fungi</taxon>
        <taxon>Dikarya</taxon>
        <taxon>Ascomycota</taxon>
        <taxon>Pezizomycotina</taxon>
        <taxon>Sordariomycetes</taxon>
        <taxon>Sordariomycetidae</taxon>
        <taxon>Magnaporthales</taxon>
        <taxon>Pyriculariaceae</taxon>
        <taxon>Pyricularia</taxon>
    </lineage>
</organism>
<keyword evidence="3" id="KW-1185">Reference proteome</keyword>
<feature type="compositionally biased region" description="Basic and acidic residues" evidence="1">
    <location>
        <begin position="134"/>
        <end position="143"/>
    </location>
</feature>
<feature type="compositionally biased region" description="Acidic residues" evidence="1">
    <location>
        <begin position="124"/>
        <end position="133"/>
    </location>
</feature>
<name>A0A6P8B0Y7_PYRGI</name>
<keyword evidence="2" id="KW-0812">Transmembrane</keyword>
<reference evidence="4" key="2">
    <citation type="submission" date="2019-10" db="EMBL/GenBank/DDBJ databases">
        <authorList>
            <consortium name="NCBI Genome Project"/>
        </authorList>
    </citation>
    <scope>NUCLEOTIDE SEQUENCE</scope>
    <source>
        <strain evidence="4">NI907</strain>
    </source>
</reference>
<reference evidence="4" key="3">
    <citation type="submission" date="2025-08" db="UniProtKB">
        <authorList>
            <consortium name="RefSeq"/>
        </authorList>
    </citation>
    <scope>IDENTIFICATION</scope>
    <source>
        <strain evidence="4">NI907</strain>
    </source>
</reference>
<reference evidence="4" key="1">
    <citation type="journal article" date="2019" name="Mol. Biol. Evol.">
        <title>Blast fungal genomes show frequent chromosomal changes, gene gains and losses, and effector gene turnover.</title>
        <authorList>
            <person name="Gomez Luciano L.B."/>
            <person name="Jason Tsai I."/>
            <person name="Chuma I."/>
            <person name="Tosa Y."/>
            <person name="Chen Y.H."/>
            <person name="Li J.Y."/>
            <person name="Li M.Y."/>
            <person name="Jade Lu M.Y."/>
            <person name="Nakayashiki H."/>
            <person name="Li W.H."/>
        </authorList>
    </citation>
    <scope>NUCLEOTIDE SEQUENCE</scope>
    <source>
        <strain evidence="4">NI907</strain>
    </source>
</reference>
<sequence>MYIPEKLALLIPRQQPPVHKSPAVLGVTTPIVGVFAAFLGYLCWRAKKRRRRPGRSRDSGPIVSANGFILGDVWDDGGGFDPDPRRGARGPSAPDTFIRSDVWDDGGGFDPDPRRSRNPGTEILLDDVWNDGESDGHVDVHPGRRDRRHSTRPRRRSTDDSHRHRHRNRPSRRRRSSSNYRRRNGRHRRRRSTDDYGGGHGGDRHERIQGDVWNDGEENGHVDRARGGREPSIAHSVTGNSHVFGTDDIDDRSFRTATVSVDEPSEMPTFPVRAHLPGAPANMGGRGVDDDLFSEDGSEMGEAAQNRLALALRRALHGGAPMQ</sequence>
<feature type="compositionally biased region" description="Basic and acidic residues" evidence="1">
    <location>
        <begin position="218"/>
        <end position="229"/>
    </location>
</feature>
<evidence type="ECO:0000313" key="4">
    <source>
        <dbReference type="RefSeq" id="XP_030980812.1"/>
    </source>
</evidence>
<accession>A0A6P8B0Y7</accession>
<dbReference type="AlphaFoldDB" id="A0A6P8B0Y7"/>
<evidence type="ECO:0000256" key="1">
    <source>
        <dbReference type="SAM" id="MobiDB-lite"/>
    </source>
</evidence>
<feature type="region of interest" description="Disordered" evidence="1">
    <location>
        <begin position="79"/>
        <end position="248"/>
    </location>
</feature>
<protein>
    <submittedName>
        <fullName evidence="4">Uncharacterized protein</fullName>
    </submittedName>
</protein>
<keyword evidence="2" id="KW-1133">Transmembrane helix</keyword>
<feature type="compositionally biased region" description="Basic residues" evidence="1">
    <location>
        <begin position="163"/>
        <end position="191"/>
    </location>
</feature>
<dbReference type="GeneID" id="41961942"/>
<dbReference type="Proteomes" id="UP000515153">
    <property type="component" value="Unplaced"/>
</dbReference>
<evidence type="ECO:0000256" key="2">
    <source>
        <dbReference type="SAM" id="Phobius"/>
    </source>
</evidence>
<dbReference type="KEGG" id="pgri:PgNI_07015"/>
<proteinExistence type="predicted"/>
<feature type="compositionally biased region" description="Basic residues" evidence="1">
    <location>
        <begin position="144"/>
        <end position="155"/>
    </location>
</feature>
<keyword evidence="2" id="KW-0472">Membrane</keyword>
<dbReference type="RefSeq" id="XP_030980812.1">
    <property type="nucleotide sequence ID" value="XM_031127033.1"/>
</dbReference>
<gene>
    <name evidence="4" type="ORF">PgNI_07015</name>
</gene>